<dbReference type="AlphaFoldDB" id="A0A2R4XNZ2"/>
<accession>A0A2R4XNZ2</accession>
<dbReference type="KEGG" id="boz:DBV39_19240"/>
<sequence length="69" mass="7508">MMEAKQMNTTPEPPGAASIVHSITRIAELEAVLSALEHAWDRLDDGARRAIVSDVRRGLVDTACTLDPH</sequence>
<keyword evidence="2" id="KW-1185">Reference proteome</keyword>
<organism evidence="1 2">
    <name type="scientific">Orrella marina</name>
    <dbReference type="NCBI Taxonomy" id="2163011"/>
    <lineage>
        <taxon>Bacteria</taxon>
        <taxon>Pseudomonadati</taxon>
        <taxon>Pseudomonadota</taxon>
        <taxon>Betaproteobacteria</taxon>
        <taxon>Burkholderiales</taxon>
        <taxon>Alcaligenaceae</taxon>
        <taxon>Orrella</taxon>
    </lineage>
</organism>
<gene>
    <name evidence="1" type="ORF">DBV39_19240</name>
</gene>
<evidence type="ECO:0000313" key="1">
    <source>
        <dbReference type="EMBL" id="AWB35527.1"/>
    </source>
</evidence>
<dbReference type="Proteomes" id="UP000244571">
    <property type="component" value="Chromosome"/>
</dbReference>
<proteinExistence type="predicted"/>
<protein>
    <submittedName>
        <fullName evidence="1">Uncharacterized protein</fullName>
    </submittedName>
</protein>
<evidence type="ECO:0000313" key="2">
    <source>
        <dbReference type="Proteomes" id="UP000244571"/>
    </source>
</evidence>
<reference evidence="1 2" key="1">
    <citation type="submission" date="2018-04" db="EMBL/GenBank/DDBJ databases">
        <title>Bordetella sp. HZ20 isolated from seawater.</title>
        <authorList>
            <person name="Sun C."/>
        </authorList>
    </citation>
    <scope>NUCLEOTIDE SEQUENCE [LARGE SCALE GENOMIC DNA]</scope>
    <source>
        <strain evidence="1 2">HZ20</strain>
    </source>
</reference>
<name>A0A2R4XNZ2_9BURK</name>
<dbReference type="EMBL" id="CP028901">
    <property type="protein sequence ID" value="AWB35527.1"/>
    <property type="molecule type" value="Genomic_DNA"/>
</dbReference>